<sequence>MSASSAFALDSAPLGRPPAIEPARDALFLDLDGTLAPIAATPDLVVLPPDVGAALVSVQVALDGRVAVISGRSVADLGRLVGLPALYLAGVHGLERRFPDGRAEDVLPSAEMAAARGRIAELAGREPRLLVEDKGLGIAVHFRLAPDLGPLVEREVRDIAADAGLTVQTGKMVVELRQPGADKGAAVGAFMEVPPFAGARPIFVGDDDTDECAFEAVAALGGYGVLVGEPRVTAATYRLDDVTAVGRWLAEAAR</sequence>
<dbReference type="Pfam" id="PF02358">
    <property type="entry name" value="Trehalose_PPase"/>
    <property type="match status" value="1"/>
</dbReference>
<dbReference type="GO" id="GO:0004805">
    <property type="term" value="F:trehalose-phosphatase activity"/>
    <property type="evidence" value="ECO:0007669"/>
    <property type="project" value="UniProtKB-EC"/>
</dbReference>
<dbReference type="InterPro" id="IPR006379">
    <property type="entry name" value="HAD-SF_hydro_IIB"/>
</dbReference>
<dbReference type="NCBIfam" id="TIGR01484">
    <property type="entry name" value="HAD-SF-IIB"/>
    <property type="match status" value="1"/>
</dbReference>
<dbReference type="SUPFAM" id="SSF56784">
    <property type="entry name" value="HAD-like"/>
    <property type="match status" value="1"/>
</dbReference>
<dbReference type="InterPro" id="IPR036412">
    <property type="entry name" value="HAD-like_sf"/>
</dbReference>
<organism evidence="5 6">
    <name type="scientific">Sphingoaurantiacus capsulatus</name>
    <dbReference type="NCBI Taxonomy" id="1771310"/>
    <lineage>
        <taxon>Bacteria</taxon>
        <taxon>Pseudomonadati</taxon>
        <taxon>Pseudomonadota</taxon>
        <taxon>Alphaproteobacteria</taxon>
        <taxon>Sphingomonadales</taxon>
        <taxon>Sphingosinicellaceae</taxon>
        <taxon>Sphingoaurantiacus</taxon>
    </lineage>
</organism>
<dbReference type="CDD" id="cd01627">
    <property type="entry name" value="HAD_TPP"/>
    <property type="match status" value="1"/>
</dbReference>
<name>A0ABV7X743_9SPHN</name>
<keyword evidence="3 4" id="KW-0378">Hydrolase</keyword>
<comment type="pathway">
    <text evidence="1 4">Glycan biosynthesis; trehalose biosynthesis.</text>
</comment>
<dbReference type="Gene3D" id="3.40.50.1000">
    <property type="entry name" value="HAD superfamily/HAD-like"/>
    <property type="match status" value="1"/>
</dbReference>
<dbReference type="RefSeq" id="WP_380857802.1">
    <property type="nucleotide sequence ID" value="NZ_JBHRXV010000003.1"/>
</dbReference>
<accession>A0ABV7X743</accession>
<dbReference type="EMBL" id="JBHRXV010000003">
    <property type="protein sequence ID" value="MFC3711931.1"/>
    <property type="molecule type" value="Genomic_DNA"/>
</dbReference>
<keyword evidence="6" id="KW-1185">Reference proteome</keyword>
<dbReference type="NCBIfam" id="TIGR00685">
    <property type="entry name" value="T6PP"/>
    <property type="match status" value="1"/>
</dbReference>
<gene>
    <name evidence="5" type="primary">otsB</name>
    <name evidence="5" type="ORF">ACFOMD_05080</name>
</gene>
<evidence type="ECO:0000256" key="2">
    <source>
        <dbReference type="ARBA" id="ARBA00008770"/>
    </source>
</evidence>
<evidence type="ECO:0000256" key="3">
    <source>
        <dbReference type="ARBA" id="ARBA00022801"/>
    </source>
</evidence>
<evidence type="ECO:0000313" key="5">
    <source>
        <dbReference type="EMBL" id="MFC3711931.1"/>
    </source>
</evidence>
<dbReference type="PANTHER" id="PTHR43768:SF3">
    <property type="entry name" value="TREHALOSE 6-PHOSPHATE PHOSPHATASE"/>
    <property type="match status" value="1"/>
</dbReference>
<proteinExistence type="inferred from homology"/>
<evidence type="ECO:0000256" key="4">
    <source>
        <dbReference type="RuleBase" id="RU361117"/>
    </source>
</evidence>
<evidence type="ECO:0000313" key="6">
    <source>
        <dbReference type="Proteomes" id="UP001595615"/>
    </source>
</evidence>
<dbReference type="Proteomes" id="UP001595615">
    <property type="component" value="Unassembled WGS sequence"/>
</dbReference>
<comment type="function">
    <text evidence="4">Removes the phosphate from trehalose 6-phosphate to produce free trehalose.</text>
</comment>
<comment type="similarity">
    <text evidence="2 4">Belongs to the trehalose phosphatase family.</text>
</comment>
<dbReference type="InterPro" id="IPR003337">
    <property type="entry name" value="Trehalose_PPase"/>
</dbReference>
<keyword evidence="4" id="KW-0460">Magnesium</keyword>
<dbReference type="InterPro" id="IPR023214">
    <property type="entry name" value="HAD_sf"/>
</dbReference>
<keyword evidence="4" id="KW-0479">Metal-binding</keyword>
<dbReference type="Gene3D" id="3.30.70.1020">
    <property type="entry name" value="Trehalose-6-phosphate phosphatase related protein, domain 2"/>
    <property type="match status" value="1"/>
</dbReference>
<reference evidence="6" key="1">
    <citation type="journal article" date="2019" name="Int. J. Syst. Evol. Microbiol.">
        <title>The Global Catalogue of Microorganisms (GCM) 10K type strain sequencing project: providing services to taxonomists for standard genome sequencing and annotation.</title>
        <authorList>
            <consortium name="The Broad Institute Genomics Platform"/>
            <consortium name="The Broad Institute Genome Sequencing Center for Infectious Disease"/>
            <person name="Wu L."/>
            <person name="Ma J."/>
        </authorList>
    </citation>
    <scope>NUCLEOTIDE SEQUENCE [LARGE SCALE GENOMIC DNA]</scope>
    <source>
        <strain evidence="6">KCTC 42644</strain>
    </source>
</reference>
<dbReference type="InterPro" id="IPR044651">
    <property type="entry name" value="OTSB-like"/>
</dbReference>
<evidence type="ECO:0000256" key="1">
    <source>
        <dbReference type="ARBA" id="ARBA00005199"/>
    </source>
</evidence>
<dbReference type="EC" id="3.1.3.12" evidence="4"/>
<comment type="caution">
    <text evidence="5">The sequence shown here is derived from an EMBL/GenBank/DDBJ whole genome shotgun (WGS) entry which is preliminary data.</text>
</comment>
<dbReference type="PANTHER" id="PTHR43768">
    <property type="entry name" value="TREHALOSE 6-PHOSPHATE PHOSPHATASE"/>
    <property type="match status" value="1"/>
</dbReference>
<comment type="cofactor">
    <cofactor evidence="4">
        <name>Mg(2+)</name>
        <dbReference type="ChEBI" id="CHEBI:18420"/>
    </cofactor>
</comment>
<protein>
    <recommendedName>
        <fullName evidence="4">Trehalose 6-phosphate phosphatase</fullName>
        <ecNumber evidence="4">3.1.3.12</ecNumber>
    </recommendedName>
</protein>
<comment type="catalytic activity">
    <reaction evidence="4">
        <text>alpha,alpha-trehalose 6-phosphate + H2O = alpha,alpha-trehalose + phosphate</text>
        <dbReference type="Rhea" id="RHEA:23420"/>
        <dbReference type="ChEBI" id="CHEBI:15377"/>
        <dbReference type="ChEBI" id="CHEBI:16551"/>
        <dbReference type="ChEBI" id="CHEBI:43474"/>
        <dbReference type="ChEBI" id="CHEBI:58429"/>
        <dbReference type="EC" id="3.1.3.12"/>
    </reaction>
</comment>